<reference evidence="2 5" key="2">
    <citation type="submission" date="2016-06" db="EMBL/GenBank/DDBJ databases">
        <authorList>
            <person name="Kjaerup R.B."/>
            <person name="Dalgaard T.S."/>
            <person name="Juul-Madsen H.R."/>
        </authorList>
    </citation>
    <scope>NUCLEOTIDE SEQUENCE [LARGE SCALE GENOMIC DNA]</scope>
    <source>
        <strain evidence="2 5">CECT 5115</strain>
    </source>
</reference>
<evidence type="ECO:0000313" key="4">
    <source>
        <dbReference type="Proteomes" id="UP000092840"/>
    </source>
</evidence>
<feature type="signal peptide" evidence="1">
    <location>
        <begin position="1"/>
        <end position="21"/>
    </location>
</feature>
<sequence>MNFKTPAMIATLTLAASASFASGDNNLQDDYLDSQSHAKALSAQLETMGVDTNPNVEFNSPTTLSQKVDAYEDKIDTLQSQYNEHSIY</sequence>
<keyword evidence="4" id="KW-1185">Reference proteome</keyword>
<keyword evidence="1" id="KW-0732">Signal</keyword>
<dbReference type="OrthoDB" id="6109204at2"/>
<dbReference type="RefSeq" id="WP_067035939.1">
    <property type="nucleotide sequence ID" value="NZ_FLRA01000014.1"/>
</dbReference>
<dbReference type="Proteomes" id="UP000092871">
    <property type="component" value="Unassembled WGS sequence"/>
</dbReference>
<reference evidence="3 4" key="1">
    <citation type="submission" date="2016-06" db="EMBL/GenBank/DDBJ databases">
        <authorList>
            <person name="Rodrigo-Torres L."/>
            <person name="Arahal D.R."/>
        </authorList>
    </citation>
    <scope>NUCLEOTIDE SEQUENCE [LARGE SCALE GENOMIC DNA]</scope>
    <source>
        <strain evidence="3 4">CECT 5116</strain>
    </source>
</reference>
<evidence type="ECO:0000313" key="5">
    <source>
        <dbReference type="Proteomes" id="UP000092871"/>
    </source>
</evidence>
<evidence type="ECO:0000256" key="1">
    <source>
        <dbReference type="SAM" id="SignalP"/>
    </source>
</evidence>
<evidence type="ECO:0000313" key="2">
    <source>
        <dbReference type="EMBL" id="SBT17956.1"/>
    </source>
</evidence>
<gene>
    <name evidence="2" type="ORF">MGA5115_02073</name>
    <name evidence="3" type="ORF">MGA5116_01332</name>
</gene>
<dbReference type="AlphaFoldDB" id="A0A1C3JS70"/>
<name>A0A1C3JS70_9GAMM</name>
<feature type="chain" id="PRO_5008677013" evidence="1">
    <location>
        <begin position="22"/>
        <end position="88"/>
    </location>
</feature>
<dbReference type="EMBL" id="FLRA01000014">
    <property type="protein sequence ID" value="SBT17956.1"/>
    <property type="molecule type" value="Genomic_DNA"/>
</dbReference>
<evidence type="ECO:0000313" key="3">
    <source>
        <dbReference type="EMBL" id="SBT20745.1"/>
    </source>
</evidence>
<proteinExistence type="predicted"/>
<dbReference type="EMBL" id="FLRB01000008">
    <property type="protein sequence ID" value="SBT20745.1"/>
    <property type="molecule type" value="Genomic_DNA"/>
</dbReference>
<dbReference type="Proteomes" id="UP000092840">
    <property type="component" value="Unassembled WGS sequence"/>
</dbReference>
<organism evidence="2 5">
    <name type="scientific">Marinomonas gallaica</name>
    <dbReference type="NCBI Taxonomy" id="1806667"/>
    <lineage>
        <taxon>Bacteria</taxon>
        <taxon>Pseudomonadati</taxon>
        <taxon>Pseudomonadota</taxon>
        <taxon>Gammaproteobacteria</taxon>
        <taxon>Oceanospirillales</taxon>
        <taxon>Oceanospirillaceae</taxon>
        <taxon>Marinomonas</taxon>
    </lineage>
</organism>
<accession>A0A1C3JS70</accession>
<protein>
    <submittedName>
        <fullName evidence="2">Uncharacterized protein</fullName>
    </submittedName>
</protein>